<evidence type="ECO:0000256" key="1">
    <source>
        <dbReference type="SAM" id="MobiDB-lite"/>
    </source>
</evidence>
<organism evidence="2 3">
    <name type="scientific">Forsythia ovata</name>
    <dbReference type="NCBI Taxonomy" id="205694"/>
    <lineage>
        <taxon>Eukaryota</taxon>
        <taxon>Viridiplantae</taxon>
        <taxon>Streptophyta</taxon>
        <taxon>Embryophyta</taxon>
        <taxon>Tracheophyta</taxon>
        <taxon>Spermatophyta</taxon>
        <taxon>Magnoliopsida</taxon>
        <taxon>eudicotyledons</taxon>
        <taxon>Gunneridae</taxon>
        <taxon>Pentapetalae</taxon>
        <taxon>asterids</taxon>
        <taxon>lamiids</taxon>
        <taxon>Lamiales</taxon>
        <taxon>Oleaceae</taxon>
        <taxon>Forsythieae</taxon>
        <taxon>Forsythia</taxon>
    </lineage>
</organism>
<dbReference type="EMBL" id="JBFOLJ010000007">
    <property type="protein sequence ID" value="KAL2522946.1"/>
    <property type="molecule type" value="Genomic_DNA"/>
</dbReference>
<reference evidence="3" key="1">
    <citation type="submission" date="2024-07" db="EMBL/GenBank/DDBJ databases">
        <title>Two chromosome-level genome assemblies of Korean endemic species Abeliophyllum distichum and Forsythia ovata (Oleaceae).</title>
        <authorList>
            <person name="Jang H."/>
        </authorList>
    </citation>
    <scope>NUCLEOTIDE SEQUENCE [LARGE SCALE GENOMIC DNA]</scope>
</reference>
<evidence type="ECO:0000313" key="2">
    <source>
        <dbReference type="EMBL" id="KAL2522946.1"/>
    </source>
</evidence>
<protein>
    <submittedName>
        <fullName evidence="2">Uncharacterized protein</fullName>
    </submittedName>
</protein>
<dbReference type="AlphaFoldDB" id="A0ABD1UD30"/>
<gene>
    <name evidence="2" type="ORF">Fot_26869</name>
</gene>
<keyword evidence="3" id="KW-1185">Reference proteome</keyword>
<evidence type="ECO:0000313" key="3">
    <source>
        <dbReference type="Proteomes" id="UP001604277"/>
    </source>
</evidence>
<proteinExistence type="predicted"/>
<name>A0ABD1UD30_9LAMI</name>
<sequence length="191" mass="22067">MASIDHHLTAHGHIRLKICVARCQRRSRICTWSAVESRKDLRSLRGHGWAQAQISDLCHQMICERDDDQLRPPEMHQMTSHTRGDLRPPEMHQMTSHVRGDLRPSKMHQMTSHARGDLRPSEMHQMTSHAREGLRSPNLRKDPVRVRPICAQIRRCAWVSGNECILGLLDSKTVIYVTHQVEFLPVADLVW</sequence>
<accession>A0ABD1UD30</accession>
<feature type="region of interest" description="Disordered" evidence="1">
    <location>
        <begin position="71"/>
        <end position="90"/>
    </location>
</feature>
<comment type="caution">
    <text evidence="2">The sequence shown here is derived from an EMBL/GenBank/DDBJ whole genome shotgun (WGS) entry which is preliminary data.</text>
</comment>
<dbReference type="Proteomes" id="UP001604277">
    <property type="component" value="Unassembled WGS sequence"/>
</dbReference>